<dbReference type="GeneID" id="37268497"/>
<dbReference type="GO" id="GO:0003924">
    <property type="term" value="F:GTPase activity"/>
    <property type="evidence" value="ECO:0007669"/>
    <property type="project" value="TreeGrafter"/>
</dbReference>
<dbReference type="SUPFAM" id="SSF52540">
    <property type="entry name" value="P-loop containing nucleoside triphosphate hydrolases"/>
    <property type="match status" value="1"/>
</dbReference>
<dbReference type="GO" id="GO:0005739">
    <property type="term" value="C:mitochondrion"/>
    <property type="evidence" value="ECO:0007669"/>
    <property type="project" value="TreeGrafter"/>
</dbReference>
<dbReference type="OrthoDB" id="269151at2759"/>
<evidence type="ECO:0000313" key="6">
    <source>
        <dbReference type="Proteomes" id="UP000245946"/>
    </source>
</evidence>
<dbReference type="RefSeq" id="XP_025597685.1">
    <property type="nucleotide sequence ID" value="XM_025740953.1"/>
</dbReference>
<dbReference type="STRING" id="58919.A0A316Z826"/>
<evidence type="ECO:0000313" key="5">
    <source>
        <dbReference type="EMBL" id="PWN97406.1"/>
    </source>
</evidence>
<feature type="compositionally biased region" description="Basic residues" evidence="3">
    <location>
        <begin position="534"/>
        <end position="549"/>
    </location>
</feature>
<dbReference type="EMBL" id="KZ819295">
    <property type="protein sequence ID" value="PWN97406.1"/>
    <property type="molecule type" value="Genomic_DNA"/>
</dbReference>
<keyword evidence="2" id="KW-0342">GTP-binding</keyword>
<gene>
    <name evidence="5" type="ORF">FA09DRAFT_319775</name>
</gene>
<protein>
    <recommendedName>
        <fullName evidence="4">G domain-containing protein</fullName>
    </recommendedName>
</protein>
<accession>A0A316Z826</accession>
<name>A0A316Z826_9BASI</name>
<evidence type="ECO:0000256" key="3">
    <source>
        <dbReference type="SAM" id="MobiDB-lite"/>
    </source>
</evidence>
<evidence type="ECO:0000259" key="4">
    <source>
        <dbReference type="Pfam" id="PF01926"/>
    </source>
</evidence>
<dbReference type="Proteomes" id="UP000245946">
    <property type="component" value="Unassembled WGS sequence"/>
</dbReference>
<organism evidence="5 6">
    <name type="scientific">Tilletiopsis washingtonensis</name>
    <dbReference type="NCBI Taxonomy" id="58919"/>
    <lineage>
        <taxon>Eukaryota</taxon>
        <taxon>Fungi</taxon>
        <taxon>Dikarya</taxon>
        <taxon>Basidiomycota</taxon>
        <taxon>Ustilaginomycotina</taxon>
        <taxon>Exobasidiomycetes</taxon>
        <taxon>Entylomatales</taxon>
        <taxon>Entylomatales incertae sedis</taxon>
        <taxon>Tilletiopsis</taxon>
    </lineage>
</organism>
<dbReference type="GO" id="GO:0005525">
    <property type="term" value="F:GTP binding"/>
    <property type="evidence" value="ECO:0007669"/>
    <property type="project" value="UniProtKB-KW"/>
</dbReference>
<dbReference type="PANTHER" id="PTHR45782:SF4">
    <property type="entry name" value="MITOCHONDRIAL RIBOSOME-ASSOCIATED GTPASE 1"/>
    <property type="match status" value="1"/>
</dbReference>
<evidence type="ECO:0000256" key="1">
    <source>
        <dbReference type="ARBA" id="ARBA00022741"/>
    </source>
</evidence>
<feature type="compositionally biased region" description="Low complexity" evidence="3">
    <location>
        <begin position="520"/>
        <end position="529"/>
    </location>
</feature>
<feature type="compositionally biased region" description="Low complexity" evidence="3">
    <location>
        <begin position="558"/>
        <end position="584"/>
    </location>
</feature>
<keyword evidence="1" id="KW-0547">Nucleotide-binding</keyword>
<sequence>MAPCRAPFIPRLLFPFPRTIPSWYAGHMYRAMRSLPALLARQPPPLVVEVRDARLPLSSINPAFEMLLRQRARAEGDEEWRHRRLVVYAKRDLVDAAICEPLREAFRKYGDGQEVLFVDTRRDSDVRKIMQWVHARAAALSTSDELPASPRSLPRSARAQNLTGAFKHTPTPEVGARLVIVGSPNVGKSSLLNALRRVGTGKGKAASTAPEPGHTRKLTGTVRITKAGQASVRAASAAAREADGAEEASGSDDASAALFELGVDEAPAPGAKSQTPVYVYDTPGIMVPYLGRGASGAEKGIKLAVAAGMKSSLFDVQVLVDYLLFRLNLRHGWDEHQWRRNGGTGDAPQPRYVTHLPMPKQQAASSQPTNAIATLLSLVAERAPGTLGRGGERDLDGAAAFVLQRWREGKLGAGYGELDLGLYELPAEVPQGDTMLMEGEEGAEEQVEDPETRRERLMEELKQRADPALRIDALVRRHFQELARAERAGVGTSLGPARGAGRDSRRAERASDTPDDASLDDAASAGAEALMSRHQSKKRDKAQLLKRKNEKLAAKGIGARPPRGSAPGARLAAPRSAGAAAGAGVEKKGPVKIPGRLRAAAAHGARRPLSALLKSKKMGMARSGPPSARSGAPAGAGKPKRTGGKPARRR</sequence>
<dbReference type="Gene3D" id="1.10.1580.10">
    <property type="match status" value="1"/>
</dbReference>
<feature type="compositionally biased region" description="Low complexity" evidence="3">
    <location>
        <begin position="621"/>
        <end position="637"/>
    </location>
</feature>
<feature type="region of interest" description="Disordered" evidence="3">
    <location>
        <begin position="616"/>
        <end position="650"/>
    </location>
</feature>
<feature type="region of interest" description="Disordered" evidence="3">
    <location>
        <begin position="490"/>
        <end position="590"/>
    </location>
</feature>
<dbReference type="InterPro" id="IPR023179">
    <property type="entry name" value="GTP-bd_ortho_bundle_sf"/>
</dbReference>
<feature type="domain" description="G" evidence="4">
    <location>
        <begin position="178"/>
        <end position="307"/>
    </location>
</feature>
<dbReference type="Pfam" id="PF01926">
    <property type="entry name" value="MMR_HSR1"/>
    <property type="match status" value="1"/>
</dbReference>
<reference evidence="5 6" key="1">
    <citation type="journal article" date="2018" name="Mol. Biol. Evol.">
        <title>Broad Genomic Sampling Reveals a Smut Pathogenic Ancestry of the Fungal Clade Ustilaginomycotina.</title>
        <authorList>
            <person name="Kijpornyongpan T."/>
            <person name="Mondo S.J."/>
            <person name="Barry K."/>
            <person name="Sandor L."/>
            <person name="Lee J."/>
            <person name="Lipzen A."/>
            <person name="Pangilinan J."/>
            <person name="LaButti K."/>
            <person name="Hainaut M."/>
            <person name="Henrissat B."/>
            <person name="Grigoriev I.V."/>
            <person name="Spatafora J.W."/>
            <person name="Aime M.C."/>
        </authorList>
    </citation>
    <scope>NUCLEOTIDE SEQUENCE [LARGE SCALE GENOMIC DNA]</scope>
    <source>
        <strain evidence="5 6">MCA 4186</strain>
    </source>
</reference>
<feature type="compositionally biased region" description="Basic and acidic residues" evidence="3">
    <location>
        <begin position="500"/>
        <end position="512"/>
    </location>
</feature>
<feature type="compositionally biased region" description="Basic residues" evidence="3">
    <location>
        <begin position="638"/>
        <end position="650"/>
    </location>
</feature>
<dbReference type="InterPro" id="IPR006073">
    <property type="entry name" value="GTP-bd"/>
</dbReference>
<dbReference type="PANTHER" id="PTHR45782">
    <property type="entry name" value="MITOCHONDRIAL RIBOSOME-ASSOCIATED GTPASE 1"/>
    <property type="match status" value="1"/>
</dbReference>
<evidence type="ECO:0000256" key="2">
    <source>
        <dbReference type="ARBA" id="ARBA00023134"/>
    </source>
</evidence>
<keyword evidence="6" id="KW-1185">Reference proteome</keyword>
<proteinExistence type="predicted"/>
<dbReference type="AlphaFoldDB" id="A0A316Z826"/>
<dbReference type="Gene3D" id="3.40.50.300">
    <property type="entry name" value="P-loop containing nucleotide triphosphate hydrolases"/>
    <property type="match status" value="1"/>
</dbReference>
<dbReference type="InterPro" id="IPR027417">
    <property type="entry name" value="P-loop_NTPase"/>
</dbReference>
<dbReference type="GO" id="GO:0032543">
    <property type="term" value="P:mitochondrial translation"/>
    <property type="evidence" value="ECO:0007669"/>
    <property type="project" value="TreeGrafter"/>
</dbReference>